<dbReference type="EMBL" id="JATAAI010000003">
    <property type="protein sequence ID" value="KAK1747205.1"/>
    <property type="molecule type" value="Genomic_DNA"/>
</dbReference>
<protein>
    <submittedName>
        <fullName evidence="2">Transglutaminase-like domain-containing protein</fullName>
    </submittedName>
</protein>
<gene>
    <name evidence="2" type="ORF">QTG54_002549</name>
</gene>
<comment type="caution">
    <text evidence="2">The sequence shown here is derived from an EMBL/GenBank/DDBJ whole genome shotgun (WGS) entry which is preliminary data.</text>
</comment>
<sequence>MENSGGRNDDHPLYKKMMNLKSTDDEDPYLLSIPPDVQKIILSQLGCEELLQMRATNIYYREKISRHCQDIWNLRIASLWLNGKGARNGKNIEFMKWSRANNFNVHRANMEITGFEEFVRRRRLDNSVFARLQQLDFGCKGEDRRVIVGGIVHTVQGLEENADNTNWITLMEDGEDIIDCLRHILTSLGEYSDRNYFSHSKVWKDQPQSSGTKHKKSRIERLCYESECDPLRMIVNCKRVLNGIYRLHSYQQWKYLNEMKTELRLIETGASVVAKFFLTISRSSPDKTRWQLGLPPQMTTQDPHTSDPYLFDNVDEEIDSSLCEFTNVIKSSLEKRLGRSANFPLLEVIQEMQTIFGDDSPNKFRGNTTNYYDAKNSLLHEVLTRKTGIPITLAIVYTAIVRRVSGAHLHLIGLPGHIVIGLPFEEGTPLAERMFVDVFHGGKHLSHSDLKSIVAQYGLTWGDEMANPISHMEVWQRMIRNLMHCHSEVSLHDEFNVRVLMTLQCLIDPRMCIETFQKMILAPGFSAYTC</sequence>
<organism evidence="2 3">
    <name type="scientific">Skeletonema marinoi</name>
    <dbReference type="NCBI Taxonomy" id="267567"/>
    <lineage>
        <taxon>Eukaryota</taxon>
        <taxon>Sar</taxon>
        <taxon>Stramenopiles</taxon>
        <taxon>Ochrophyta</taxon>
        <taxon>Bacillariophyta</taxon>
        <taxon>Coscinodiscophyceae</taxon>
        <taxon>Thalassiosirophycidae</taxon>
        <taxon>Thalassiosirales</taxon>
        <taxon>Skeletonemataceae</taxon>
        <taxon>Skeletonema</taxon>
        <taxon>Skeletonema marinoi-dohrnii complex</taxon>
    </lineage>
</organism>
<feature type="domain" description="Protein SirB1 N-terminal" evidence="1">
    <location>
        <begin position="345"/>
        <end position="480"/>
    </location>
</feature>
<dbReference type="PANTHER" id="PTHR31350:SF21">
    <property type="entry name" value="F-BOX ONLY PROTEIN 21"/>
    <property type="match status" value="1"/>
</dbReference>
<dbReference type="Pfam" id="PF13369">
    <property type="entry name" value="Transglut_core2"/>
    <property type="match status" value="1"/>
</dbReference>
<name>A0AAD8YKV0_9STRA</name>
<dbReference type="Proteomes" id="UP001224775">
    <property type="component" value="Unassembled WGS sequence"/>
</dbReference>
<dbReference type="PANTHER" id="PTHR31350">
    <property type="entry name" value="SI:DKEY-261L7.2"/>
    <property type="match status" value="1"/>
</dbReference>
<accession>A0AAD8YKV0</accession>
<dbReference type="AlphaFoldDB" id="A0AAD8YKV0"/>
<evidence type="ECO:0000313" key="3">
    <source>
        <dbReference type="Proteomes" id="UP001224775"/>
    </source>
</evidence>
<reference evidence="2" key="1">
    <citation type="submission" date="2023-06" db="EMBL/GenBank/DDBJ databases">
        <title>Survivors Of The Sea: Transcriptome response of Skeletonema marinoi to long-term dormancy.</title>
        <authorList>
            <person name="Pinder M.I.M."/>
            <person name="Kourtchenko O."/>
            <person name="Robertson E.K."/>
            <person name="Larsson T."/>
            <person name="Maumus F."/>
            <person name="Osuna-Cruz C.M."/>
            <person name="Vancaester E."/>
            <person name="Stenow R."/>
            <person name="Vandepoele K."/>
            <person name="Ploug H."/>
            <person name="Bruchert V."/>
            <person name="Godhe A."/>
            <person name="Topel M."/>
        </authorList>
    </citation>
    <scope>NUCLEOTIDE SEQUENCE</scope>
    <source>
        <strain evidence="2">R05AC</strain>
    </source>
</reference>
<keyword evidence="3" id="KW-1185">Reference proteome</keyword>
<proteinExistence type="predicted"/>
<dbReference type="InterPro" id="IPR032698">
    <property type="entry name" value="SirB1_N"/>
</dbReference>
<evidence type="ECO:0000313" key="2">
    <source>
        <dbReference type="EMBL" id="KAK1747205.1"/>
    </source>
</evidence>
<evidence type="ECO:0000259" key="1">
    <source>
        <dbReference type="Pfam" id="PF13369"/>
    </source>
</evidence>